<dbReference type="UniPathway" id="UPA00705"/>
<dbReference type="AlphaFoldDB" id="A0A5B8CRX2"/>
<dbReference type="SUPFAM" id="SSF46626">
    <property type="entry name" value="Cytochrome c"/>
    <property type="match status" value="2"/>
</dbReference>
<evidence type="ECO:0000256" key="12">
    <source>
        <dbReference type="ARBA" id="ARBA00022781"/>
    </source>
</evidence>
<feature type="domain" description="Cytochrome c" evidence="23">
    <location>
        <begin position="129"/>
        <end position="209"/>
    </location>
</feature>
<name>A0A5B8CRX2_9PROT</name>
<keyword evidence="10 19" id="KW-0479">Metal-binding</keyword>
<dbReference type="Gene3D" id="1.10.760.10">
    <property type="entry name" value="Cytochrome c-like domain"/>
    <property type="match status" value="2"/>
</dbReference>
<proteinExistence type="inferred from homology"/>
<dbReference type="GO" id="GO:0006119">
    <property type="term" value="P:oxidative phosphorylation"/>
    <property type="evidence" value="ECO:0007669"/>
    <property type="project" value="UniProtKB-UniPathway"/>
</dbReference>
<protein>
    <recommendedName>
        <fullName evidence="19">Cbb3-type cytochrome c oxidase subunit</fullName>
    </recommendedName>
</protein>
<evidence type="ECO:0000256" key="16">
    <source>
        <dbReference type="ARBA" id="ARBA00023004"/>
    </source>
</evidence>
<dbReference type="OrthoDB" id="5290932at2"/>
<evidence type="ECO:0000313" key="24">
    <source>
        <dbReference type="EMBL" id="QDC43929.1"/>
    </source>
</evidence>
<evidence type="ECO:0000256" key="1">
    <source>
        <dbReference type="ARBA" id="ARBA00004533"/>
    </source>
</evidence>
<dbReference type="PANTHER" id="PTHR33751">
    <property type="entry name" value="CBB3-TYPE CYTOCHROME C OXIDASE SUBUNIT FIXP"/>
    <property type="match status" value="1"/>
</dbReference>
<dbReference type="GO" id="GO:1902600">
    <property type="term" value="P:proton transmembrane transport"/>
    <property type="evidence" value="ECO:0007669"/>
    <property type="project" value="UniProtKB-KW"/>
</dbReference>
<dbReference type="InterPro" id="IPR038414">
    <property type="entry name" value="CcoP_N_sf"/>
</dbReference>
<dbReference type="GO" id="GO:0005506">
    <property type="term" value="F:iron ion binding"/>
    <property type="evidence" value="ECO:0007669"/>
    <property type="project" value="InterPro"/>
</dbReference>
<accession>A0A5B8CRX2</accession>
<keyword evidence="11" id="KW-0677">Repeat</keyword>
<evidence type="ECO:0000256" key="17">
    <source>
        <dbReference type="ARBA" id="ARBA00023065"/>
    </source>
</evidence>
<keyword evidence="5 19" id="KW-1003">Cell membrane</keyword>
<keyword evidence="6 19" id="KW-0997">Cell inner membrane</keyword>
<dbReference type="KEGG" id="mmec:FIU01_04910"/>
<feature type="binding site" description="axial binding residue" evidence="20">
    <location>
        <position position="146"/>
    </location>
    <ligand>
        <name>heme c</name>
        <dbReference type="ChEBI" id="CHEBI:61717"/>
        <label>1</label>
    </ligand>
    <ligandPart>
        <name>Fe</name>
        <dbReference type="ChEBI" id="CHEBI:18248"/>
    </ligandPart>
</feature>
<evidence type="ECO:0000256" key="3">
    <source>
        <dbReference type="ARBA" id="ARBA00006113"/>
    </source>
</evidence>
<keyword evidence="13 19" id="KW-0249">Electron transport</keyword>
<dbReference type="InterPro" id="IPR008168">
    <property type="entry name" value="Cyt_C_IC"/>
</dbReference>
<evidence type="ECO:0000256" key="5">
    <source>
        <dbReference type="ARBA" id="ARBA00022475"/>
    </source>
</evidence>
<feature type="binding site" description="covalent" evidence="21">
    <location>
        <position position="145"/>
    </location>
    <ligand>
        <name>heme c</name>
        <dbReference type="ChEBI" id="CHEBI:61717"/>
        <label>1</label>
    </ligand>
</feature>
<dbReference type="InterPro" id="IPR036909">
    <property type="entry name" value="Cyt_c-like_dom_sf"/>
</dbReference>
<keyword evidence="16 19" id="KW-0408">Iron</keyword>
<feature type="domain" description="Cytochrome c" evidence="23">
    <location>
        <begin position="216"/>
        <end position="296"/>
    </location>
</feature>
<evidence type="ECO:0000256" key="15">
    <source>
        <dbReference type="ARBA" id="ARBA00023002"/>
    </source>
</evidence>
<comment type="pathway">
    <text evidence="2 19">Energy metabolism; oxidative phosphorylation.</text>
</comment>
<keyword evidence="18 19" id="KW-0472">Membrane</keyword>
<evidence type="ECO:0000256" key="14">
    <source>
        <dbReference type="ARBA" id="ARBA00022989"/>
    </source>
</evidence>
<dbReference type="InterPro" id="IPR050597">
    <property type="entry name" value="Cytochrome_c_Oxidase_Subunit"/>
</dbReference>
<evidence type="ECO:0000256" key="8">
    <source>
        <dbReference type="ARBA" id="ARBA00022660"/>
    </source>
</evidence>
<dbReference type="RefSeq" id="WP_140003270.1">
    <property type="nucleotide sequence ID" value="NZ_CP040946.1"/>
</dbReference>
<dbReference type="Pfam" id="PF13442">
    <property type="entry name" value="Cytochrome_CBB3"/>
    <property type="match status" value="2"/>
</dbReference>
<dbReference type="EMBL" id="CP040946">
    <property type="protein sequence ID" value="QDC43929.1"/>
    <property type="molecule type" value="Genomic_DNA"/>
</dbReference>
<dbReference type="InterPro" id="IPR032858">
    <property type="entry name" value="CcoP_N"/>
</dbReference>
<dbReference type="PRINTS" id="PR00605">
    <property type="entry name" value="CYTCHROMECIC"/>
</dbReference>
<keyword evidence="15 19" id="KW-0560">Oxidoreductase</keyword>
<keyword evidence="14 22" id="KW-1133">Transmembrane helix</keyword>
<keyword evidence="12 19" id="KW-0375">Hydrogen ion transport</keyword>
<evidence type="ECO:0000256" key="13">
    <source>
        <dbReference type="ARBA" id="ARBA00022982"/>
    </source>
</evidence>
<sequence length="298" mass="32481">MNDFVSGFWPIWISTITLGGIAFCVGLLIFASRVKVTLDSDNTNGHEWDGIKEMNNPLPMWWVGLFIITVIFGLAYLYLFPGLGTYDGKFGWSEVKQYEAEVAKNNEKIAPLYAKYAALSVEEVAKIPEARDIGKRIFLNNCAACHGSDAKGSRGFPNLTDSDWLYGGAPDTIKVTINNGRNGIMPPMAAAIGSEEDVKNVANYVLSLSGSIHDSGRANAGKEKFAVCAACHGAEGKGNQLIGAPNLSDNIWLHGQGEAAIIKRVHEGKNNVMPAWKEKFSQEQIHLLTAYVWGLSNK</sequence>
<keyword evidence="7 19" id="KW-0349">Heme</keyword>
<comment type="cofactor">
    <cofactor evidence="19 21">
        <name>heme c</name>
        <dbReference type="ChEBI" id="CHEBI:61717"/>
    </cofactor>
    <text evidence="19 21">Binds 2 heme C groups per subunit.</text>
</comment>
<evidence type="ECO:0000256" key="7">
    <source>
        <dbReference type="ARBA" id="ARBA00022617"/>
    </source>
</evidence>
<gene>
    <name evidence="24" type="primary">ccoP</name>
    <name evidence="24" type="ORF">FIU01_04910</name>
</gene>
<keyword evidence="4 19" id="KW-0813">Transport</keyword>
<dbReference type="PANTHER" id="PTHR33751:SF1">
    <property type="entry name" value="CBB3-TYPE CYTOCHROME C OXIDASE SUBUNIT FIXP"/>
    <property type="match status" value="1"/>
</dbReference>
<evidence type="ECO:0000256" key="2">
    <source>
        <dbReference type="ARBA" id="ARBA00004673"/>
    </source>
</evidence>
<dbReference type="NCBIfam" id="TIGR00782">
    <property type="entry name" value="ccoP"/>
    <property type="match status" value="1"/>
</dbReference>
<evidence type="ECO:0000256" key="10">
    <source>
        <dbReference type="ARBA" id="ARBA00022723"/>
    </source>
</evidence>
<evidence type="ECO:0000256" key="19">
    <source>
        <dbReference type="PIRNR" id="PIRNR000006"/>
    </source>
</evidence>
<keyword evidence="9 22" id="KW-0812">Transmembrane</keyword>
<dbReference type="PROSITE" id="PS51007">
    <property type="entry name" value="CYTC"/>
    <property type="match status" value="2"/>
</dbReference>
<evidence type="ECO:0000256" key="4">
    <source>
        <dbReference type="ARBA" id="ARBA00022448"/>
    </source>
</evidence>
<feature type="transmembrane region" description="Helical" evidence="22">
    <location>
        <begin position="60"/>
        <end position="80"/>
    </location>
</feature>
<dbReference type="GO" id="GO:0016491">
    <property type="term" value="F:oxidoreductase activity"/>
    <property type="evidence" value="ECO:0007669"/>
    <property type="project" value="UniProtKB-KW"/>
</dbReference>
<dbReference type="GO" id="GO:0020037">
    <property type="term" value="F:heme binding"/>
    <property type="evidence" value="ECO:0007669"/>
    <property type="project" value="InterPro"/>
</dbReference>
<keyword evidence="17 19" id="KW-0406">Ion transport</keyword>
<evidence type="ECO:0000256" key="9">
    <source>
        <dbReference type="ARBA" id="ARBA00022692"/>
    </source>
</evidence>
<dbReference type="GO" id="GO:0005886">
    <property type="term" value="C:plasma membrane"/>
    <property type="evidence" value="ECO:0007669"/>
    <property type="project" value="UniProtKB-SubCell"/>
</dbReference>
<evidence type="ECO:0000256" key="18">
    <source>
        <dbReference type="ARBA" id="ARBA00023136"/>
    </source>
</evidence>
<feature type="binding site" description="axial binding residue" evidence="20">
    <location>
        <position position="232"/>
    </location>
    <ligand>
        <name>heme c</name>
        <dbReference type="ChEBI" id="CHEBI:61717"/>
        <label>2</label>
    </ligand>
    <ligandPart>
        <name>Fe</name>
        <dbReference type="ChEBI" id="CHEBI:18248"/>
    </ligandPart>
</feature>
<comment type="similarity">
    <text evidence="3 19">Belongs to the CcoP / FixP family.</text>
</comment>
<keyword evidence="25" id="KW-1185">Reference proteome</keyword>
<feature type="binding site" description="axial binding residue" evidence="20">
    <location>
        <position position="273"/>
    </location>
    <ligand>
        <name>heme c</name>
        <dbReference type="ChEBI" id="CHEBI:61717"/>
        <label>1</label>
    </ligand>
    <ligandPart>
        <name>Fe</name>
        <dbReference type="ChEBI" id="CHEBI:18248"/>
    </ligandPart>
</feature>
<evidence type="ECO:0000259" key="23">
    <source>
        <dbReference type="PROSITE" id="PS51007"/>
    </source>
</evidence>
<comment type="subcellular location">
    <subcellularLocation>
        <location evidence="1 19">Cell inner membrane</location>
    </subcellularLocation>
</comment>
<dbReference type="Pfam" id="PF14715">
    <property type="entry name" value="FixP_N"/>
    <property type="match status" value="1"/>
</dbReference>
<comment type="subunit">
    <text evidence="19">Component of the cbb3-type cytochrome c oxidase.</text>
</comment>
<evidence type="ECO:0000256" key="21">
    <source>
        <dbReference type="PIRSR" id="PIRSR000006-2"/>
    </source>
</evidence>
<dbReference type="PIRSF" id="PIRSF000006">
    <property type="entry name" value="Cbb3-Cox_fixP"/>
    <property type="match status" value="1"/>
</dbReference>
<dbReference type="InterPro" id="IPR009056">
    <property type="entry name" value="Cyt_c-like_dom"/>
</dbReference>
<dbReference type="GO" id="GO:0009055">
    <property type="term" value="F:electron transfer activity"/>
    <property type="evidence" value="ECO:0007669"/>
    <property type="project" value="InterPro"/>
</dbReference>
<comment type="function">
    <text evidence="19">C-type cytochrome. Part of the cbb3-type cytochrome c oxidase complex.</text>
</comment>
<keyword evidence="8 19" id="KW-0679">Respiratory chain</keyword>
<reference evidence="25" key="1">
    <citation type="journal article" date="2019" name="ISME J.">
        <title>Evolution in action: habitat transition from sediment to the pelagial leads to genome streamlining in Methylophilaceae.</title>
        <authorList>
            <person name="Salcher M."/>
            <person name="Schaefle D."/>
            <person name="Kaspar M."/>
            <person name="Neuenschwander S.M."/>
            <person name="Ghai R."/>
        </authorList>
    </citation>
    <scope>NUCLEOTIDE SEQUENCE [LARGE SCALE GENOMIC DNA]</scope>
    <source>
        <strain evidence="25">MMS-M-51</strain>
    </source>
</reference>
<dbReference type="Gene3D" id="6.10.280.130">
    <property type="match status" value="1"/>
</dbReference>
<evidence type="ECO:0000256" key="22">
    <source>
        <dbReference type="SAM" id="Phobius"/>
    </source>
</evidence>
<feature type="binding site" description="axial binding residue" evidence="20">
    <location>
        <position position="185"/>
    </location>
    <ligand>
        <name>heme c</name>
        <dbReference type="ChEBI" id="CHEBI:61717"/>
        <label>2</label>
    </ligand>
    <ligandPart>
        <name>Fe</name>
        <dbReference type="ChEBI" id="CHEBI:18248"/>
    </ligandPart>
</feature>
<feature type="binding site" description="covalent" evidence="21">
    <location>
        <position position="231"/>
    </location>
    <ligand>
        <name>heme c</name>
        <dbReference type="ChEBI" id="CHEBI:61717"/>
        <label>2</label>
    </ligand>
</feature>
<evidence type="ECO:0000256" key="20">
    <source>
        <dbReference type="PIRSR" id="PIRSR000006-1"/>
    </source>
</evidence>
<evidence type="ECO:0000256" key="11">
    <source>
        <dbReference type="ARBA" id="ARBA00022737"/>
    </source>
</evidence>
<feature type="binding site" description="covalent" evidence="21">
    <location>
        <position position="142"/>
    </location>
    <ligand>
        <name>heme c</name>
        <dbReference type="ChEBI" id="CHEBI:61717"/>
        <label>1</label>
    </ligand>
</feature>
<evidence type="ECO:0000313" key="25">
    <source>
        <dbReference type="Proteomes" id="UP000311008"/>
    </source>
</evidence>
<organism evidence="24 25">
    <name type="scientific">Methylophilus medardicus</name>
    <dbReference type="NCBI Taxonomy" id="2588534"/>
    <lineage>
        <taxon>Bacteria</taxon>
        <taxon>Pseudomonadati</taxon>
        <taxon>Pseudomonadota</taxon>
        <taxon>Betaproteobacteria</taxon>
        <taxon>Nitrosomonadales</taxon>
        <taxon>Methylophilaceae</taxon>
        <taxon>Methylophilus</taxon>
    </lineage>
</organism>
<dbReference type="InterPro" id="IPR004678">
    <property type="entry name" value="Cyt_c_oxidase_cbb3_su3"/>
</dbReference>
<evidence type="ECO:0000256" key="6">
    <source>
        <dbReference type="ARBA" id="ARBA00022519"/>
    </source>
</evidence>
<feature type="transmembrane region" description="Helical" evidence="22">
    <location>
        <begin position="7"/>
        <end position="31"/>
    </location>
</feature>
<feature type="binding site" description="covalent" evidence="21">
    <location>
        <position position="228"/>
    </location>
    <ligand>
        <name>heme c</name>
        <dbReference type="ChEBI" id="CHEBI:61717"/>
        <label>2</label>
    </ligand>
</feature>
<dbReference type="Proteomes" id="UP000311008">
    <property type="component" value="Chromosome"/>
</dbReference>